<dbReference type="RefSeq" id="WP_074793947.1">
    <property type="nucleotide sequence ID" value="NZ_FOAD01000004.1"/>
</dbReference>
<dbReference type="AlphaFoldDB" id="A0A1H7PZV7"/>
<dbReference type="Pfam" id="PF13668">
    <property type="entry name" value="Ferritin_2"/>
    <property type="match status" value="1"/>
</dbReference>
<gene>
    <name evidence="2" type="ORF">SAMN04488691_104255</name>
</gene>
<protein>
    <submittedName>
        <fullName evidence="2">Ferritin-like domain-containing protein</fullName>
    </submittedName>
</protein>
<name>A0A1H7PZV7_HALLR</name>
<feature type="region of interest" description="Disordered" evidence="1">
    <location>
        <begin position="51"/>
        <end position="79"/>
    </location>
</feature>
<reference evidence="2 3" key="1">
    <citation type="submission" date="2016-10" db="EMBL/GenBank/DDBJ databases">
        <authorList>
            <person name="de Groot N.N."/>
        </authorList>
    </citation>
    <scope>NUCLEOTIDE SEQUENCE [LARGE SCALE GENOMIC DNA]</scope>
    <source>
        <strain evidence="2 3">CDM_5</strain>
    </source>
</reference>
<evidence type="ECO:0000313" key="2">
    <source>
        <dbReference type="EMBL" id="SEL41253.1"/>
    </source>
</evidence>
<feature type="region of interest" description="Disordered" evidence="1">
    <location>
        <begin position="1"/>
        <end position="20"/>
    </location>
</feature>
<dbReference type="SUPFAM" id="SSF47240">
    <property type="entry name" value="Ferritin-like"/>
    <property type="match status" value="1"/>
</dbReference>
<evidence type="ECO:0000313" key="3">
    <source>
        <dbReference type="Proteomes" id="UP000183894"/>
    </source>
</evidence>
<feature type="compositionally biased region" description="Gly residues" evidence="1">
    <location>
        <begin position="55"/>
        <end position="66"/>
    </location>
</feature>
<dbReference type="OrthoDB" id="201781at2157"/>
<organism evidence="2 3">
    <name type="scientific">Haloferax larsenii</name>
    <dbReference type="NCBI Taxonomy" id="302484"/>
    <lineage>
        <taxon>Archaea</taxon>
        <taxon>Methanobacteriati</taxon>
        <taxon>Methanobacteriota</taxon>
        <taxon>Stenosarchaea group</taxon>
        <taxon>Halobacteria</taxon>
        <taxon>Halobacteriales</taxon>
        <taxon>Haloferacaceae</taxon>
        <taxon>Haloferax</taxon>
    </lineage>
</organism>
<dbReference type="Gene3D" id="1.20.1260.10">
    <property type="match status" value="1"/>
</dbReference>
<dbReference type="InterPro" id="IPR009078">
    <property type="entry name" value="Ferritin-like_SF"/>
</dbReference>
<dbReference type="InterPro" id="IPR006311">
    <property type="entry name" value="TAT_signal"/>
</dbReference>
<dbReference type="Proteomes" id="UP000183894">
    <property type="component" value="Unassembled WGS sequence"/>
</dbReference>
<accession>A0A1H7PZV7</accession>
<dbReference type="CDD" id="cd00657">
    <property type="entry name" value="Ferritin_like"/>
    <property type="match status" value="1"/>
</dbReference>
<dbReference type="PROSITE" id="PS51318">
    <property type="entry name" value="TAT"/>
    <property type="match status" value="1"/>
</dbReference>
<proteinExistence type="predicted"/>
<dbReference type="EMBL" id="FOAD01000004">
    <property type="protein sequence ID" value="SEL41253.1"/>
    <property type="molecule type" value="Genomic_DNA"/>
</dbReference>
<evidence type="ECO:0000256" key="1">
    <source>
        <dbReference type="SAM" id="MobiDB-lite"/>
    </source>
</evidence>
<dbReference type="InterPro" id="IPR012347">
    <property type="entry name" value="Ferritin-like"/>
</dbReference>
<sequence>MDDQKTDEAPELGRTLDPLRDQVTPRRAFLVSTAAAGLGAVGLSGLAAADEHEGNGNGNGPNGNGNGMNKTSGDQDVPGTDVDVLNYALTLEHLEDQFYKQSLESLGGFFSRETIENSDVLSGFGDEVRTTAYDHLTHVGEHEATHVDVLETVITTLGGEPVSPAEYDFGTMVQDDPTKFFATAQALENTGVMAYTGALDLIESPDLQTAGATVATVEARHASYLNLLNGDDPFPAAFDEAKSMDEILEIAGQFIVE</sequence>